<evidence type="ECO:0008006" key="5">
    <source>
        <dbReference type="Google" id="ProtNLM"/>
    </source>
</evidence>
<dbReference type="HOGENOM" id="CLU_1734126_0_0_1"/>
<name>A0A0D9WXX6_9ORYZ</name>
<reference evidence="4" key="2">
    <citation type="submission" date="2013-12" db="EMBL/GenBank/DDBJ databases">
        <authorList>
            <person name="Yu Y."/>
            <person name="Lee S."/>
            <person name="de Baynast K."/>
            <person name="Wissotski M."/>
            <person name="Liu L."/>
            <person name="Talag J."/>
            <person name="Goicoechea J."/>
            <person name="Angelova A."/>
            <person name="Jetty R."/>
            <person name="Kudrna D."/>
            <person name="Golser W."/>
            <person name="Rivera L."/>
            <person name="Zhang J."/>
            <person name="Wing R."/>
        </authorList>
    </citation>
    <scope>NUCLEOTIDE SEQUENCE</scope>
</reference>
<evidence type="ECO:0000313" key="3">
    <source>
        <dbReference type="EnsemblPlants" id="LPERR07G09580.1"/>
    </source>
</evidence>
<feature type="chain" id="PRO_5047240709" description="Secreted protein" evidence="2">
    <location>
        <begin position="23"/>
        <end position="151"/>
    </location>
</feature>
<feature type="region of interest" description="Disordered" evidence="1">
    <location>
        <begin position="26"/>
        <end position="66"/>
    </location>
</feature>
<evidence type="ECO:0000256" key="1">
    <source>
        <dbReference type="SAM" id="MobiDB-lite"/>
    </source>
</evidence>
<sequence length="151" mass="16818">MRVLLSFFTAFPFFLLLQTSWTSLHTPRFPSKPRKQKRERELSLPWLPTPPLPAAGKIPSPTTTRNASVFHGRRSAAATSNPCSCFVSPRLWTTPNLGASPEDRTHRQKQDPLNIHPDPSFIGGEHPPPFQIAIELAGTPEFTVASAPFHE</sequence>
<reference evidence="3 4" key="1">
    <citation type="submission" date="2012-08" db="EMBL/GenBank/DDBJ databases">
        <title>Oryza genome evolution.</title>
        <authorList>
            <person name="Wing R.A."/>
        </authorList>
    </citation>
    <scope>NUCLEOTIDE SEQUENCE</scope>
</reference>
<reference evidence="3" key="3">
    <citation type="submission" date="2015-04" db="UniProtKB">
        <authorList>
            <consortium name="EnsemblPlants"/>
        </authorList>
    </citation>
    <scope>IDENTIFICATION</scope>
</reference>
<feature type="signal peptide" evidence="2">
    <location>
        <begin position="1"/>
        <end position="22"/>
    </location>
</feature>
<dbReference type="Proteomes" id="UP000032180">
    <property type="component" value="Chromosome 7"/>
</dbReference>
<evidence type="ECO:0000256" key="2">
    <source>
        <dbReference type="SAM" id="SignalP"/>
    </source>
</evidence>
<protein>
    <recommendedName>
        <fullName evidence="5">Secreted protein</fullName>
    </recommendedName>
</protein>
<keyword evidence="4" id="KW-1185">Reference proteome</keyword>
<dbReference type="AlphaFoldDB" id="A0A0D9WXX6"/>
<feature type="region of interest" description="Disordered" evidence="1">
    <location>
        <begin position="96"/>
        <end position="127"/>
    </location>
</feature>
<evidence type="ECO:0000313" key="4">
    <source>
        <dbReference type="Proteomes" id="UP000032180"/>
    </source>
</evidence>
<organism evidence="3 4">
    <name type="scientific">Leersia perrieri</name>
    <dbReference type="NCBI Taxonomy" id="77586"/>
    <lineage>
        <taxon>Eukaryota</taxon>
        <taxon>Viridiplantae</taxon>
        <taxon>Streptophyta</taxon>
        <taxon>Embryophyta</taxon>
        <taxon>Tracheophyta</taxon>
        <taxon>Spermatophyta</taxon>
        <taxon>Magnoliopsida</taxon>
        <taxon>Liliopsida</taxon>
        <taxon>Poales</taxon>
        <taxon>Poaceae</taxon>
        <taxon>BOP clade</taxon>
        <taxon>Oryzoideae</taxon>
        <taxon>Oryzeae</taxon>
        <taxon>Oryzinae</taxon>
        <taxon>Leersia</taxon>
    </lineage>
</organism>
<feature type="compositionally biased region" description="Basic and acidic residues" evidence="1">
    <location>
        <begin position="101"/>
        <end position="110"/>
    </location>
</feature>
<dbReference type="Gramene" id="LPERR07G09580.1">
    <property type="protein sequence ID" value="LPERR07G09580.1"/>
    <property type="gene ID" value="LPERR07G09580"/>
</dbReference>
<proteinExistence type="predicted"/>
<dbReference type="EnsemblPlants" id="LPERR07G09580.1">
    <property type="protein sequence ID" value="LPERR07G09580.1"/>
    <property type="gene ID" value="LPERR07G09580"/>
</dbReference>
<keyword evidence="2" id="KW-0732">Signal</keyword>
<accession>A0A0D9WXX6</accession>